<evidence type="ECO:0000313" key="2">
    <source>
        <dbReference type="EMBL" id="MFG6107932.1"/>
    </source>
</evidence>
<evidence type="ECO:0000256" key="1">
    <source>
        <dbReference type="SAM" id="SignalP"/>
    </source>
</evidence>
<sequence length="210" mass="22614">MPRCPRFPPLAALPMLLMTLPAAHAAGMPDPTLAQAQAAMDRLFEEAIAERPESPTRRLIADAFRPRLLALSGCLPAADAAVPSVDCIGSAQAGPEVVHRLLRFSRVGEAWELQYAQRALPVPVPPLARVQVLLRERFAARLAREQDAGTRQELALAMREAEVFGVQDCAVGDDAPVIECDVSAGAGGERGHQTMAFAWRDGHWVNAPAQ</sequence>
<organism evidence="2 3">
    <name type="scientific">Stenotrophomonas nematodicola</name>
    <dbReference type="NCBI Taxonomy" id="2656746"/>
    <lineage>
        <taxon>Bacteria</taxon>
        <taxon>Pseudomonadati</taxon>
        <taxon>Pseudomonadota</taxon>
        <taxon>Gammaproteobacteria</taxon>
        <taxon>Lysobacterales</taxon>
        <taxon>Lysobacteraceae</taxon>
        <taxon>Stenotrophomonas</taxon>
    </lineage>
</organism>
<reference evidence="2 3" key="1">
    <citation type="submission" date="2024-09" db="EMBL/GenBank/DDBJ databases">
        <authorList>
            <consortium name="All-Russian atlas of soil microorganisms"/>
            <consortium name="as a basis for the search for new antimicrobial producers and enzymes with unique properties"/>
            <person name="Sokolova E.A."/>
            <person name="Voronina E.N."/>
        </authorList>
    </citation>
    <scope>NUCLEOTIDE SEQUENCE [LARGE SCALE GENOMIC DNA]</scope>
    <source>
        <strain evidence="2 3">AF-22b-331.1</strain>
    </source>
</reference>
<dbReference type="Proteomes" id="UP001605261">
    <property type="component" value="Unassembled WGS sequence"/>
</dbReference>
<comment type="caution">
    <text evidence="2">The sequence shown here is derived from an EMBL/GenBank/DDBJ whole genome shotgun (WGS) entry which is preliminary data.</text>
</comment>
<gene>
    <name evidence="2" type="ORF">ACEU0G_001403</name>
</gene>
<dbReference type="RefSeq" id="WP_394160967.1">
    <property type="nucleotide sequence ID" value="NZ_JBHGCJ010000001.1"/>
</dbReference>
<keyword evidence="1" id="KW-0732">Signal</keyword>
<proteinExistence type="predicted"/>
<name>A0ABW7CSK9_9GAMM</name>
<dbReference type="EMBL" id="JBHGCJ010000001">
    <property type="protein sequence ID" value="MFG6107932.1"/>
    <property type="molecule type" value="Genomic_DNA"/>
</dbReference>
<feature type="chain" id="PRO_5047267220" description="Secreted protein" evidence="1">
    <location>
        <begin position="26"/>
        <end position="210"/>
    </location>
</feature>
<keyword evidence="3" id="KW-1185">Reference proteome</keyword>
<evidence type="ECO:0000313" key="3">
    <source>
        <dbReference type="Proteomes" id="UP001605261"/>
    </source>
</evidence>
<feature type="signal peptide" evidence="1">
    <location>
        <begin position="1"/>
        <end position="25"/>
    </location>
</feature>
<accession>A0ABW7CSK9</accession>
<protein>
    <recommendedName>
        <fullName evidence="4">Secreted protein</fullName>
    </recommendedName>
</protein>
<evidence type="ECO:0008006" key="4">
    <source>
        <dbReference type="Google" id="ProtNLM"/>
    </source>
</evidence>